<sequence>MNADKETQQEKRGFWNTLFRSRSSKPRTGKLEKARFWASSDKLRDGPPTSGPAKPSPSQPLPFQPRPAASQARPQGPVSVPGVVPARDHTHARSQKPGLERRQQKQPQPQQDHKQAAAPSLRAVRRPPVAGSRVVHEVVADTQTKPDRYPDAARPTAPDGAATSAAKGKTTTAPHDYWAHTPAPSGPLTEWPARGMPKDTDFSLREALDWIARGAPIHTGYQKPVPHMPEQYFMLFSSSHIDRTNSENGKAGHRGRRSRDRSGRRGERESDREESNGGNDSDDDTDMVDLHDSMTQFMTMRINEKKRSGSASAAPALHPWDTLEQPSFAFCFGRRPGTIALNHWIGLSNVLPPTIALRDSGSRPRDITLAQICQRLRDLQANGLGEDDPDRMYRSLYRRLLRDPDRVFSPHRTLDKQITDLIMVLSRPDYWIDFTQPRNQVVTRFIFDTSHANHQQYERFFHQLLLSLELDVRISSRQHDDWAKEKLLQQLPPTLQWNLALARRWRDYVRIDTVGKSADQIRLRLKVKARQIRMLRRFARMMKWPNLAATVANLKQRDADGSLESISSHAMAFFSGLVLPGPTFPFTIMNALIDVDPDRATDDLSMLTHLHPHCGFQYRNSYTYWTSTSIVGKVLAPTCRELAGWVGPARPTVDLGRSQIARIRSRRPRQHLTADDVRSMTERSDPLGPPAEAFPVSEYKLVATDVTDVVDYVRIELLSLRPALLPPSSATTTPGMPISGGSNSGLGWYDATVQFAIDGISWPMHLTYDVSFVCAWPCNNGPHPLFFDYVFSMVKADEIVHVHDWGPPSSPSTGTAGDGNRWSGGYPRSRTASPAVRFGGAGVPGPRYPSVSKDGDDEKVLVVEAFGVPDNEVLARAWCAHWGLSAVVADLRKTCMACAIREAYAATITVVILVDGQTTYGDD</sequence>
<feature type="compositionally biased region" description="Basic and acidic residues" evidence="1">
    <location>
        <begin position="260"/>
        <end position="275"/>
    </location>
</feature>
<comment type="caution">
    <text evidence="2">The sequence shown here is derived from an EMBL/GenBank/DDBJ whole genome shotgun (WGS) entry which is preliminary data.</text>
</comment>
<feature type="compositionally biased region" description="Low complexity" evidence="1">
    <location>
        <begin position="160"/>
        <end position="173"/>
    </location>
</feature>
<dbReference type="PANTHER" id="PTHR42345">
    <property type="entry name" value="TPR_REGION DOMAIN-CONTAINING PROTEIN"/>
    <property type="match status" value="1"/>
</dbReference>
<keyword evidence="3" id="KW-1185">Reference proteome</keyword>
<feature type="region of interest" description="Disordered" evidence="1">
    <location>
        <begin position="805"/>
        <end position="841"/>
    </location>
</feature>
<dbReference type="PANTHER" id="PTHR42345:SF1">
    <property type="entry name" value="VTC DOMAIN-CONTAINING PROTEIN"/>
    <property type="match status" value="1"/>
</dbReference>
<dbReference type="STRING" id="1081102.A0A167YLQ2"/>
<feature type="region of interest" description="Disordered" evidence="1">
    <location>
        <begin position="243"/>
        <end position="288"/>
    </location>
</feature>
<evidence type="ECO:0000256" key="1">
    <source>
        <dbReference type="SAM" id="MobiDB-lite"/>
    </source>
</evidence>
<feature type="compositionally biased region" description="Basic and acidic residues" evidence="1">
    <location>
        <begin position="672"/>
        <end position="685"/>
    </location>
</feature>
<protein>
    <recommendedName>
        <fullName evidence="4">VTC domain-containing protein</fullName>
    </recommendedName>
</protein>
<gene>
    <name evidence="2" type="ORF">SPI_01027</name>
</gene>
<organism evidence="2 3">
    <name type="scientific">Niveomyces insectorum RCEF 264</name>
    <dbReference type="NCBI Taxonomy" id="1081102"/>
    <lineage>
        <taxon>Eukaryota</taxon>
        <taxon>Fungi</taxon>
        <taxon>Dikarya</taxon>
        <taxon>Ascomycota</taxon>
        <taxon>Pezizomycotina</taxon>
        <taxon>Sordariomycetes</taxon>
        <taxon>Hypocreomycetidae</taxon>
        <taxon>Hypocreales</taxon>
        <taxon>Cordycipitaceae</taxon>
        <taxon>Niveomyces</taxon>
    </lineage>
</organism>
<evidence type="ECO:0000313" key="2">
    <source>
        <dbReference type="EMBL" id="OAA66451.1"/>
    </source>
</evidence>
<dbReference type="Proteomes" id="UP000076874">
    <property type="component" value="Unassembled WGS sequence"/>
</dbReference>
<evidence type="ECO:0000313" key="3">
    <source>
        <dbReference type="Proteomes" id="UP000076874"/>
    </source>
</evidence>
<feature type="region of interest" description="Disordered" evidence="1">
    <location>
        <begin position="1"/>
        <end position="192"/>
    </location>
</feature>
<dbReference type="OrthoDB" id="6493944at2759"/>
<feature type="compositionally biased region" description="Basic and acidic residues" evidence="1">
    <location>
        <begin position="29"/>
        <end position="45"/>
    </location>
</feature>
<evidence type="ECO:0008006" key="4">
    <source>
        <dbReference type="Google" id="ProtNLM"/>
    </source>
</evidence>
<feature type="compositionally biased region" description="Basic and acidic residues" evidence="1">
    <location>
        <begin position="1"/>
        <end position="13"/>
    </location>
</feature>
<feature type="region of interest" description="Disordered" evidence="1">
    <location>
        <begin position="667"/>
        <end position="689"/>
    </location>
</feature>
<dbReference type="AlphaFoldDB" id="A0A167YLQ2"/>
<feature type="compositionally biased region" description="Basic and acidic residues" evidence="1">
    <location>
        <begin position="134"/>
        <end position="151"/>
    </location>
</feature>
<dbReference type="EMBL" id="AZHD01000002">
    <property type="protein sequence ID" value="OAA66451.1"/>
    <property type="molecule type" value="Genomic_DNA"/>
</dbReference>
<reference evidence="2 3" key="1">
    <citation type="journal article" date="2016" name="Genome Biol. Evol.">
        <title>Divergent and convergent evolution of fungal pathogenicity.</title>
        <authorList>
            <person name="Shang Y."/>
            <person name="Xiao G."/>
            <person name="Zheng P."/>
            <person name="Cen K."/>
            <person name="Zhan S."/>
            <person name="Wang C."/>
        </authorList>
    </citation>
    <scope>NUCLEOTIDE SEQUENCE [LARGE SCALE GENOMIC DNA]</scope>
    <source>
        <strain evidence="2 3">RCEF 264</strain>
    </source>
</reference>
<feature type="compositionally biased region" description="Pro residues" evidence="1">
    <location>
        <begin position="54"/>
        <end position="65"/>
    </location>
</feature>
<name>A0A167YLQ2_9HYPO</name>
<proteinExistence type="predicted"/>
<feature type="compositionally biased region" description="Low complexity" evidence="1">
    <location>
        <begin position="74"/>
        <end position="85"/>
    </location>
</feature>
<accession>A0A167YLQ2</accession>